<organism evidence="1 2">
    <name type="scientific">candidate division WWE3 bacterium CG08_land_8_20_14_0_20_40_13</name>
    <dbReference type="NCBI Taxonomy" id="1975084"/>
    <lineage>
        <taxon>Bacteria</taxon>
        <taxon>Katanobacteria</taxon>
    </lineage>
</organism>
<comment type="caution">
    <text evidence="1">The sequence shown here is derived from an EMBL/GenBank/DDBJ whole genome shotgun (WGS) entry which is preliminary data.</text>
</comment>
<dbReference type="EMBL" id="PEYT01000023">
    <property type="protein sequence ID" value="PIS22985.1"/>
    <property type="molecule type" value="Genomic_DNA"/>
</dbReference>
<evidence type="ECO:0000313" key="2">
    <source>
        <dbReference type="Proteomes" id="UP000230340"/>
    </source>
</evidence>
<dbReference type="AlphaFoldDB" id="A0A2H0XDV8"/>
<protein>
    <submittedName>
        <fullName evidence="1">Uncharacterized protein</fullName>
    </submittedName>
</protein>
<gene>
    <name evidence="1" type="ORF">COT49_02765</name>
</gene>
<reference evidence="2" key="1">
    <citation type="submission" date="2017-09" db="EMBL/GenBank/DDBJ databases">
        <title>Depth-based differentiation of microbial function through sediment-hosted aquifers and enrichment of novel symbionts in the deep terrestrial subsurface.</title>
        <authorList>
            <person name="Probst A.J."/>
            <person name="Ladd B."/>
            <person name="Jarett J.K."/>
            <person name="Geller-Mcgrath D.E."/>
            <person name="Sieber C.M.K."/>
            <person name="Emerson J.B."/>
            <person name="Anantharaman K."/>
            <person name="Thomas B.C."/>
            <person name="Malmstrom R."/>
            <person name="Stieglmeier M."/>
            <person name="Klingl A."/>
            <person name="Woyke T."/>
            <person name="Ryan C.M."/>
            <person name="Banfield J.F."/>
        </authorList>
    </citation>
    <scope>NUCLEOTIDE SEQUENCE [LARGE SCALE GENOMIC DNA]</scope>
</reference>
<accession>A0A2H0XDV8</accession>
<proteinExistence type="predicted"/>
<sequence>MFLLILGEKEHGLIANKASLFTSNNDWSTIAKIYIPKGFTKPICNLDTYALEILKKQEYRKTAFSKLTVWLAKNYNKLLNK</sequence>
<name>A0A2H0XDV8_UNCKA</name>
<evidence type="ECO:0000313" key="1">
    <source>
        <dbReference type="EMBL" id="PIS22985.1"/>
    </source>
</evidence>
<dbReference type="Proteomes" id="UP000230340">
    <property type="component" value="Unassembled WGS sequence"/>
</dbReference>